<evidence type="ECO:0000256" key="2">
    <source>
        <dbReference type="ARBA" id="ARBA00022598"/>
    </source>
</evidence>
<dbReference type="CDD" id="cd08041">
    <property type="entry name" value="OBF_kDNA_ligase_like"/>
    <property type="match status" value="1"/>
</dbReference>
<evidence type="ECO:0000313" key="10">
    <source>
        <dbReference type="Proteomes" id="UP000199339"/>
    </source>
</evidence>
<keyword evidence="5" id="KW-0234">DNA repair</keyword>
<evidence type="ECO:0000256" key="5">
    <source>
        <dbReference type="ARBA" id="ARBA00023204"/>
    </source>
</evidence>
<evidence type="ECO:0000256" key="1">
    <source>
        <dbReference type="ARBA" id="ARBA00001968"/>
    </source>
</evidence>
<evidence type="ECO:0000256" key="3">
    <source>
        <dbReference type="ARBA" id="ARBA00022705"/>
    </source>
</evidence>
<dbReference type="InterPro" id="IPR029319">
    <property type="entry name" value="DNA_ligase_OB"/>
</dbReference>
<comment type="catalytic activity">
    <reaction evidence="6">
        <text>ATP + (deoxyribonucleotide)n-3'-hydroxyl + 5'-phospho-(deoxyribonucleotide)m = (deoxyribonucleotide)n+m + AMP + diphosphate.</text>
        <dbReference type="EC" id="6.5.1.1"/>
    </reaction>
</comment>
<dbReference type="PANTHER" id="PTHR47810">
    <property type="entry name" value="DNA LIGASE"/>
    <property type="match status" value="1"/>
</dbReference>
<dbReference type="Pfam" id="PF01068">
    <property type="entry name" value="DNA_ligase_A_M"/>
    <property type="match status" value="1"/>
</dbReference>
<dbReference type="PANTHER" id="PTHR47810:SF1">
    <property type="entry name" value="DNA LIGASE B"/>
    <property type="match status" value="1"/>
</dbReference>
<keyword evidence="4" id="KW-0227">DNA damage</keyword>
<evidence type="ECO:0000313" key="9">
    <source>
        <dbReference type="EMBL" id="SFM58565.1"/>
    </source>
</evidence>
<dbReference type="GO" id="GO:0006260">
    <property type="term" value="P:DNA replication"/>
    <property type="evidence" value="ECO:0007669"/>
    <property type="project" value="UniProtKB-KW"/>
</dbReference>
<evidence type="ECO:0000256" key="4">
    <source>
        <dbReference type="ARBA" id="ARBA00022763"/>
    </source>
</evidence>
<dbReference type="GO" id="GO:0005524">
    <property type="term" value="F:ATP binding"/>
    <property type="evidence" value="ECO:0007669"/>
    <property type="project" value="InterPro"/>
</dbReference>
<keyword evidence="3" id="KW-0235">DNA replication</keyword>
<protein>
    <submittedName>
        <fullName evidence="9">DNA ligase-1</fullName>
    </submittedName>
</protein>
<comment type="cofactor">
    <cofactor evidence="1">
        <name>a divalent metal cation</name>
        <dbReference type="ChEBI" id="CHEBI:60240"/>
    </cofactor>
</comment>
<keyword evidence="2 9" id="KW-0436">Ligase</keyword>
<dbReference type="Pfam" id="PF14743">
    <property type="entry name" value="DNA_ligase_OB_2"/>
    <property type="match status" value="1"/>
</dbReference>
<dbReference type="Proteomes" id="UP000199339">
    <property type="component" value="Unassembled WGS sequence"/>
</dbReference>
<dbReference type="SUPFAM" id="SSF56091">
    <property type="entry name" value="DNA ligase/mRNA capping enzyme, catalytic domain"/>
    <property type="match status" value="1"/>
</dbReference>
<keyword evidence="10" id="KW-1185">Reference proteome</keyword>
<dbReference type="Gene3D" id="2.40.50.140">
    <property type="entry name" value="Nucleic acid-binding proteins"/>
    <property type="match status" value="1"/>
</dbReference>
<sequence>MRCIAALLLLLVFVAGPAYPESRPLPLANVYQKGVNLADYWVSEKLDGVRAYWDGEKLWSRGGHVYQAPQWFTEDFPTHSLDGELWMGRGRFAELSGIVRTARPDEASWRQVAFHVFDLPLPDTPFSKRYEKLKQLVRASESNHLKLVEQRPVSDHEALIAELNRIVAAGGEGLMLKRKGSLYLAGRSDDLLKVKTFQDAEAVVVAPIEGQGKYQGLLGSLLVELPDGRRFRIGSGFSDEERTNPPQPGQQITFKHHGYTATGLPRFASFLRVRQDEPEAASTQ</sequence>
<dbReference type="InterPro" id="IPR050326">
    <property type="entry name" value="NAD_dep_DNA_ligaseB"/>
</dbReference>
<dbReference type="SUPFAM" id="SSF50249">
    <property type="entry name" value="Nucleic acid-binding proteins"/>
    <property type="match status" value="1"/>
</dbReference>
<dbReference type="RefSeq" id="WP_091998930.1">
    <property type="nucleotide sequence ID" value="NZ_FOUR01000001.1"/>
</dbReference>
<feature type="domain" description="ATP-dependent DNA ligase family profile" evidence="8">
    <location>
        <begin position="113"/>
        <end position="227"/>
    </location>
</feature>
<dbReference type="GO" id="GO:0003910">
    <property type="term" value="F:DNA ligase (ATP) activity"/>
    <property type="evidence" value="ECO:0007669"/>
    <property type="project" value="UniProtKB-EC"/>
</dbReference>
<evidence type="ECO:0000256" key="7">
    <source>
        <dbReference type="SAM" id="SignalP"/>
    </source>
</evidence>
<proteinExistence type="predicted"/>
<organism evidence="9 10">
    <name type="scientific">Marinobacter pelagius</name>
    <dbReference type="NCBI Taxonomy" id="379482"/>
    <lineage>
        <taxon>Bacteria</taxon>
        <taxon>Pseudomonadati</taxon>
        <taxon>Pseudomonadota</taxon>
        <taxon>Gammaproteobacteria</taxon>
        <taxon>Pseudomonadales</taxon>
        <taxon>Marinobacteraceae</taxon>
        <taxon>Marinobacter</taxon>
    </lineage>
</organism>
<dbReference type="EMBL" id="FOUR01000001">
    <property type="protein sequence ID" value="SFM58565.1"/>
    <property type="molecule type" value="Genomic_DNA"/>
</dbReference>
<dbReference type="Gene3D" id="3.30.1490.70">
    <property type="match status" value="1"/>
</dbReference>
<dbReference type="InterPro" id="IPR012310">
    <property type="entry name" value="DNA_ligase_ATP-dep_cent"/>
</dbReference>
<dbReference type="AlphaFoldDB" id="A0A1I4S252"/>
<dbReference type="NCBIfam" id="NF006592">
    <property type="entry name" value="PRK09125.1"/>
    <property type="match status" value="1"/>
</dbReference>
<dbReference type="GO" id="GO:0006310">
    <property type="term" value="P:DNA recombination"/>
    <property type="evidence" value="ECO:0007669"/>
    <property type="project" value="InterPro"/>
</dbReference>
<dbReference type="GO" id="GO:0006281">
    <property type="term" value="P:DNA repair"/>
    <property type="evidence" value="ECO:0007669"/>
    <property type="project" value="UniProtKB-KW"/>
</dbReference>
<accession>A0A1I4S252</accession>
<dbReference type="CDD" id="cd07896">
    <property type="entry name" value="Adenylation_kDNA_ligase_like"/>
    <property type="match status" value="1"/>
</dbReference>
<feature type="chain" id="PRO_5011756624" evidence="7">
    <location>
        <begin position="21"/>
        <end position="284"/>
    </location>
</feature>
<dbReference type="Gene3D" id="3.30.470.30">
    <property type="entry name" value="DNA ligase/mRNA capping enzyme"/>
    <property type="match status" value="1"/>
</dbReference>
<evidence type="ECO:0000256" key="6">
    <source>
        <dbReference type="ARBA" id="ARBA00034003"/>
    </source>
</evidence>
<feature type="signal peptide" evidence="7">
    <location>
        <begin position="1"/>
        <end position="20"/>
    </location>
</feature>
<keyword evidence="7" id="KW-0732">Signal</keyword>
<dbReference type="PROSITE" id="PS50160">
    <property type="entry name" value="DNA_LIGASE_A3"/>
    <property type="match status" value="1"/>
</dbReference>
<dbReference type="OrthoDB" id="9782700at2"/>
<evidence type="ECO:0000259" key="8">
    <source>
        <dbReference type="PROSITE" id="PS50160"/>
    </source>
</evidence>
<reference evidence="10" key="1">
    <citation type="submission" date="2016-10" db="EMBL/GenBank/DDBJ databases">
        <authorList>
            <person name="Varghese N."/>
            <person name="Submissions S."/>
        </authorList>
    </citation>
    <scope>NUCLEOTIDE SEQUENCE [LARGE SCALE GENOMIC DNA]</scope>
    <source>
        <strain evidence="10">CGMCC 1.6775</strain>
    </source>
</reference>
<gene>
    <name evidence="9" type="ORF">SAMN04487961_0793</name>
</gene>
<name>A0A1I4S252_9GAMM</name>
<dbReference type="InterPro" id="IPR012340">
    <property type="entry name" value="NA-bd_OB-fold"/>
</dbReference>